<comment type="caution">
    <text evidence="3">The sequence shown here is derived from an EMBL/GenBank/DDBJ whole genome shotgun (WGS) entry which is preliminary data.</text>
</comment>
<dbReference type="InterPro" id="IPR046341">
    <property type="entry name" value="SET_dom_sf"/>
</dbReference>
<keyword evidence="4" id="KW-1185">Reference proteome</keyword>
<evidence type="ECO:0000256" key="1">
    <source>
        <dbReference type="SAM" id="MobiDB-lite"/>
    </source>
</evidence>
<dbReference type="OrthoDB" id="438641at2759"/>
<dbReference type="AlphaFoldDB" id="A0A9P4VQP0"/>
<dbReference type="PANTHER" id="PTHR12197">
    <property type="entry name" value="HISTONE-LYSINE N-METHYLTRANSFERASE SMYD"/>
    <property type="match status" value="1"/>
</dbReference>
<dbReference type="Gene3D" id="2.170.270.10">
    <property type="entry name" value="SET domain"/>
    <property type="match status" value="2"/>
</dbReference>
<dbReference type="SUPFAM" id="SSF82199">
    <property type="entry name" value="SET domain"/>
    <property type="match status" value="1"/>
</dbReference>
<sequence>MDPAFIRVQDALDQLTRNIASYKPFLSAESDPTYEPSTDTVTNGSYHGVSQMTNSKPSAADHVQAERTFFNPLSPNGRPLVMTTREPCDAGHKFRTVLDGEVVLSPEFRNWRPNVRIQTEISCEKAADIWMVQIPDTTANLDYRINLYRLEVMQSLLYENPYNMDLREQLIRRYEYLGYPDLASGEAYKILLLVDEVLDESGEYHQQAFSALQIHVSRRAGKTRYAASQFADDQGLRARFTSFKDIKIKIDCQVDEDEVRLWAEKIFLQLTYPMLINNLQACGCLKSAYEFSAQALQRLPHSSGLRKLQTQVLDTIQAKFELRGIPWDANIPVENYPERGVVRREVYPWNEWEPNRCSSESLAILNASMEYMAPDLEVRVAELPVLTFSGERQVRPFSSKESKMVKQLGVFAKRDIPGDELVFTEKSLITANARIHDSFCDACSKLLPDFSEMNGEEQTSCMCEECDEAVFCSLECHDLAQSSYHPALCGTAAESIATDVPATEAADALYSLLLLRVLAMAETKSIHPLGVPEMVFIWGDYNNSPALSTFKPPPMDGAWASHTPKTEEQAHGGFSRTLPWTFKANILAPLNMLERMDVNIFEKSDIYDFWVFNTLYAKFRGTASARQGRDGRPEVGAVHPIWCLANHSCDPNVKWEWDGEMRFWTKKSEERPLWKGKEKRARGGLVKGEEVLSHYCDIDLPVGERREWAAGALGPAGWLPSDCRDHIRLSNHSLASIDAFDVYYEDCPYPWVFCRHENATNTLDLMIELFGRLPVELRSYARNNIALPYIDKLSAESVNDDILLYRTTGLTTYAHEMGHIIDMHGYPANISGGQFSNSITWLAAYEKDVAVATGYSLTAQHENHSEMFVMALYDTNVPGGLQAIEPRYRDIRYQYGPECSFVHREYAYGIRYLSIERYLRNTVLKPGGICTHRWENRFVTLGVEARRTSIS</sequence>
<feature type="domain" description="SET" evidence="2">
    <location>
        <begin position="395"/>
        <end position="696"/>
    </location>
</feature>
<name>A0A9P4VQP0_9PEZI</name>
<accession>A0A9P4VQP0</accession>
<dbReference type="Gene3D" id="6.10.140.2220">
    <property type="match status" value="1"/>
</dbReference>
<dbReference type="PANTHER" id="PTHR12197:SF273">
    <property type="entry name" value="MYND-TYPE ZINC FINGER PROTEIN SAMB"/>
    <property type="match status" value="1"/>
</dbReference>
<dbReference type="Proteomes" id="UP000799429">
    <property type="component" value="Unassembled WGS sequence"/>
</dbReference>
<dbReference type="PROSITE" id="PS50280">
    <property type="entry name" value="SET"/>
    <property type="match status" value="1"/>
</dbReference>
<reference evidence="3" key="1">
    <citation type="journal article" date="2020" name="Stud. Mycol.">
        <title>101 Dothideomycetes genomes: a test case for predicting lifestyles and emergence of pathogens.</title>
        <authorList>
            <person name="Haridas S."/>
            <person name="Albert R."/>
            <person name="Binder M."/>
            <person name="Bloem J."/>
            <person name="Labutti K."/>
            <person name="Salamov A."/>
            <person name="Andreopoulos B."/>
            <person name="Baker S."/>
            <person name="Barry K."/>
            <person name="Bills G."/>
            <person name="Bluhm B."/>
            <person name="Cannon C."/>
            <person name="Castanera R."/>
            <person name="Culley D."/>
            <person name="Daum C."/>
            <person name="Ezra D."/>
            <person name="Gonzalez J."/>
            <person name="Henrissat B."/>
            <person name="Kuo A."/>
            <person name="Liang C."/>
            <person name="Lipzen A."/>
            <person name="Lutzoni F."/>
            <person name="Magnuson J."/>
            <person name="Mondo S."/>
            <person name="Nolan M."/>
            <person name="Ohm R."/>
            <person name="Pangilinan J."/>
            <person name="Park H.-J."/>
            <person name="Ramirez L."/>
            <person name="Alfaro M."/>
            <person name="Sun H."/>
            <person name="Tritt A."/>
            <person name="Yoshinaga Y."/>
            <person name="Zwiers L.-H."/>
            <person name="Turgeon B."/>
            <person name="Goodwin S."/>
            <person name="Spatafora J."/>
            <person name="Crous P."/>
            <person name="Grigoriev I."/>
        </authorList>
    </citation>
    <scope>NUCLEOTIDE SEQUENCE</scope>
    <source>
        <strain evidence="3">CBS 101060</strain>
    </source>
</reference>
<dbReference type="EMBL" id="MU006098">
    <property type="protein sequence ID" value="KAF2838002.1"/>
    <property type="molecule type" value="Genomic_DNA"/>
</dbReference>
<evidence type="ECO:0000313" key="3">
    <source>
        <dbReference type="EMBL" id="KAF2838002.1"/>
    </source>
</evidence>
<feature type="region of interest" description="Disordered" evidence="1">
    <location>
        <begin position="27"/>
        <end position="61"/>
    </location>
</feature>
<feature type="compositionally biased region" description="Polar residues" evidence="1">
    <location>
        <begin position="35"/>
        <end position="57"/>
    </location>
</feature>
<gene>
    <name evidence="3" type="ORF">M501DRAFT_1017752</name>
</gene>
<dbReference type="Pfam" id="PF00856">
    <property type="entry name" value="SET"/>
    <property type="match status" value="1"/>
</dbReference>
<dbReference type="InterPro" id="IPR001214">
    <property type="entry name" value="SET_dom"/>
</dbReference>
<proteinExistence type="predicted"/>
<dbReference type="GO" id="GO:0005634">
    <property type="term" value="C:nucleus"/>
    <property type="evidence" value="ECO:0007669"/>
    <property type="project" value="TreeGrafter"/>
</dbReference>
<dbReference type="Gene3D" id="1.10.220.160">
    <property type="match status" value="1"/>
</dbReference>
<dbReference type="InterPro" id="IPR050869">
    <property type="entry name" value="H3K4_H4K5_MeTrfase"/>
</dbReference>
<organism evidence="3 4">
    <name type="scientific">Patellaria atrata CBS 101060</name>
    <dbReference type="NCBI Taxonomy" id="1346257"/>
    <lineage>
        <taxon>Eukaryota</taxon>
        <taxon>Fungi</taxon>
        <taxon>Dikarya</taxon>
        <taxon>Ascomycota</taxon>
        <taxon>Pezizomycotina</taxon>
        <taxon>Dothideomycetes</taxon>
        <taxon>Dothideomycetes incertae sedis</taxon>
        <taxon>Patellariales</taxon>
        <taxon>Patellariaceae</taxon>
        <taxon>Patellaria</taxon>
    </lineage>
</organism>
<evidence type="ECO:0000313" key="4">
    <source>
        <dbReference type="Proteomes" id="UP000799429"/>
    </source>
</evidence>
<evidence type="ECO:0000259" key="2">
    <source>
        <dbReference type="PROSITE" id="PS50280"/>
    </source>
</evidence>
<protein>
    <recommendedName>
        <fullName evidence="2">SET domain-containing protein</fullName>
    </recommendedName>
</protein>